<reference evidence="1" key="1">
    <citation type="submission" date="2018-06" db="EMBL/GenBank/DDBJ databases">
        <authorList>
            <person name="Zhirakovskaya E."/>
        </authorList>
    </citation>
    <scope>NUCLEOTIDE SEQUENCE</scope>
</reference>
<name>A0A3B1CT95_9ZZZZ</name>
<dbReference type="AlphaFoldDB" id="A0A3B1CT95"/>
<dbReference type="EMBL" id="UOGG01000089">
    <property type="protein sequence ID" value="VAX29711.1"/>
    <property type="molecule type" value="Genomic_DNA"/>
</dbReference>
<sequence>MNLKVKAILVILVPTLAFHFFFPSGKGETGTGPDQLQEAVKLAKLEVDYFQKKIQSDWKALYAYQHPKFRERVSQEEYQFFDGRVLYNYREESAHHVSGGSTPSLDYIKKNPQRKDVLGFSHPRTYQWFPNPFITIQGYNLKRVSISEDSNFAMVEVELHGVEKLNPAVVRGDIQFDIKKRHIDFWEKVAGEWKISLLADAQTISGGAKIHYFIPNSNAAWGKIKFTSFVPRPKANAGKN</sequence>
<organism evidence="1">
    <name type="scientific">hydrothermal vent metagenome</name>
    <dbReference type="NCBI Taxonomy" id="652676"/>
    <lineage>
        <taxon>unclassified sequences</taxon>
        <taxon>metagenomes</taxon>
        <taxon>ecological metagenomes</taxon>
    </lineage>
</organism>
<proteinExistence type="predicted"/>
<protein>
    <submittedName>
        <fullName evidence="1">Uncharacterized protein</fullName>
    </submittedName>
</protein>
<accession>A0A3B1CT95</accession>
<gene>
    <name evidence="1" type="ORF">MNBD_NITROSPINAE05-571</name>
</gene>
<evidence type="ECO:0000313" key="1">
    <source>
        <dbReference type="EMBL" id="VAX29711.1"/>
    </source>
</evidence>